<feature type="domain" description="SIN1-type PH" evidence="1">
    <location>
        <begin position="59"/>
        <end position="162"/>
    </location>
</feature>
<dbReference type="GO" id="GO:0045887">
    <property type="term" value="P:positive regulation of synaptic assembly at neuromuscular junction"/>
    <property type="evidence" value="ECO:0007669"/>
    <property type="project" value="EnsemblMetazoa"/>
</dbReference>
<dbReference type="GO" id="GO:0043539">
    <property type="term" value="F:protein serine/threonine kinase activator activity"/>
    <property type="evidence" value="ECO:0007669"/>
    <property type="project" value="EnsemblMetazoa"/>
</dbReference>
<proteinExistence type="predicted"/>
<dbReference type="GO" id="GO:0038203">
    <property type="term" value="P:TORC2 signaling"/>
    <property type="evidence" value="ECO:0007669"/>
    <property type="project" value="EnsemblMetazoa"/>
</dbReference>
<dbReference type="Gene3D" id="2.30.29.30">
    <property type="entry name" value="Pleckstrin-homology domain (PH domain)/Phosphotyrosine-binding domain (PTB)"/>
    <property type="match status" value="1"/>
</dbReference>
<dbReference type="Proteomes" id="UP000001292">
    <property type="component" value="Unassembled WGS sequence"/>
</dbReference>
<sequence>MLKRKNNSQSSWNGATGCLVFRSGVVPPPVGVEVEFDETVANQFSCKRCDRVSIWEISPIEFVAYCEILERRHLKALLRIWLKSNSSSPSFSTGCTSAPINTSVTTLNAGSGSAGIAHSPSSPGHSSVLFSSSNIRFKNYDFDTDTHTAEQIHNKLNCVLEMRSSDPRREFLLQRDRKQEKRQLKL</sequence>
<dbReference type="HOGENOM" id="CLU_1455899_0_0_1"/>
<gene>
    <name evidence="2" type="primary">Dsec\GM21543</name>
    <name evidence="2" type="ORF">Dsec_GM21543</name>
</gene>
<dbReference type="GO" id="GO:0032869">
    <property type="term" value="P:cellular response to insulin stimulus"/>
    <property type="evidence" value="ECO:0007669"/>
    <property type="project" value="EnsemblMetazoa"/>
</dbReference>
<dbReference type="InterPro" id="IPR011993">
    <property type="entry name" value="PH-like_dom_sf"/>
</dbReference>
<reference evidence="2 3" key="1">
    <citation type="journal article" date="2007" name="Nature">
        <title>Evolution of genes and genomes on the Drosophila phylogeny.</title>
        <authorList>
            <consortium name="Drosophila 12 Genomes Consortium"/>
            <person name="Clark A.G."/>
            <person name="Eisen M.B."/>
            <person name="Smith D.R."/>
            <person name="Bergman C.M."/>
            <person name="Oliver B."/>
            <person name="Markow T.A."/>
            <person name="Kaufman T.C."/>
            <person name="Kellis M."/>
            <person name="Gelbart W."/>
            <person name="Iyer V.N."/>
            <person name="Pollard D.A."/>
            <person name="Sackton T.B."/>
            <person name="Larracuente A.M."/>
            <person name="Singh N.D."/>
            <person name="Abad J.P."/>
            <person name="Abt D.N."/>
            <person name="Adryan B."/>
            <person name="Aguade M."/>
            <person name="Akashi H."/>
            <person name="Anderson W.W."/>
            <person name="Aquadro C.F."/>
            <person name="Ardell D.H."/>
            <person name="Arguello R."/>
            <person name="Artieri C.G."/>
            <person name="Barbash D.A."/>
            <person name="Barker D."/>
            <person name="Barsanti P."/>
            <person name="Batterham P."/>
            <person name="Batzoglou S."/>
            <person name="Begun D."/>
            <person name="Bhutkar A."/>
            <person name="Blanco E."/>
            <person name="Bosak S.A."/>
            <person name="Bradley R.K."/>
            <person name="Brand A.D."/>
            <person name="Brent M.R."/>
            <person name="Brooks A.N."/>
            <person name="Brown R.H."/>
            <person name="Butlin R.K."/>
            <person name="Caggese C."/>
            <person name="Calvi B.R."/>
            <person name="Bernardo de Carvalho A."/>
            <person name="Caspi A."/>
            <person name="Castrezana S."/>
            <person name="Celniker S.E."/>
            <person name="Chang J.L."/>
            <person name="Chapple C."/>
            <person name="Chatterji S."/>
            <person name="Chinwalla A."/>
            <person name="Civetta A."/>
            <person name="Clifton S.W."/>
            <person name="Comeron J.M."/>
            <person name="Costello J.C."/>
            <person name="Coyne J.A."/>
            <person name="Daub J."/>
            <person name="David R.G."/>
            <person name="Delcher A.L."/>
            <person name="Delehaunty K."/>
            <person name="Do C.B."/>
            <person name="Ebling H."/>
            <person name="Edwards K."/>
            <person name="Eickbush T."/>
            <person name="Evans J.D."/>
            <person name="Filipski A."/>
            <person name="Findeiss S."/>
            <person name="Freyhult E."/>
            <person name="Fulton L."/>
            <person name="Fulton R."/>
            <person name="Garcia A.C."/>
            <person name="Gardiner A."/>
            <person name="Garfield D.A."/>
            <person name="Garvin B.E."/>
            <person name="Gibson G."/>
            <person name="Gilbert D."/>
            <person name="Gnerre S."/>
            <person name="Godfrey J."/>
            <person name="Good R."/>
            <person name="Gotea V."/>
            <person name="Gravely B."/>
            <person name="Greenberg A.J."/>
            <person name="Griffiths-Jones S."/>
            <person name="Gross S."/>
            <person name="Guigo R."/>
            <person name="Gustafson E.A."/>
            <person name="Haerty W."/>
            <person name="Hahn M.W."/>
            <person name="Halligan D.L."/>
            <person name="Halpern A.L."/>
            <person name="Halter G.M."/>
            <person name="Han M.V."/>
            <person name="Heger A."/>
            <person name="Hillier L."/>
            <person name="Hinrichs A.S."/>
            <person name="Holmes I."/>
            <person name="Hoskins R.A."/>
            <person name="Hubisz M.J."/>
            <person name="Hultmark D."/>
            <person name="Huntley M.A."/>
            <person name="Jaffe D.B."/>
            <person name="Jagadeeshan S."/>
            <person name="Jeck W.R."/>
            <person name="Johnson J."/>
            <person name="Jones C.D."/>
            <person name="Jordan W.C."/>
            <person name="Karpen G.H."/>
            <person name="Kataoka E."/>
            <person name="Keightley P.D."/>
            <person name="Kheradpour P."/>
            <person name="Kirkness E.F."/>
            <person name="Koerich L.B."/>
            <person name="Kristiansen K."/>
            <person name="Kudrna D."/>
            <person name="Kulathinal R.J."/>
            <person name="Kumar S."/>
            <person name="Kwok R."/>
            <person name="Lander E."/>
            <person name="Langley C.H."/>
            <person name="Lapoint R."/>
            <person name="Lazzaro B.P."/>
            <person name="Lee S.J."/>
            <person name="Levesque L."/>
            <person name="Li R."/>
            <person name="Lin C.F."/>
            <person name="Lin M.F."/>
            <person name="Lindblad-Toh K."/>
            <person name="Llopart A."/>
            <person name="Long M."/>
            <person name="Low L."/>
            <person name="Lozovsky E."/>
            <person name="Lu J."/>
            <person name="Luo M."/>
            <person name="Machado C.A."/>
            <person name="Makalowski W."/>
            <person name="Marzo M."/>
            <person name="Matsuda M."/>
            <person name="Matzkin L."/>
            <person name="McAllister B."/>
            <person name="McBride C.S."/>
            <person name="McKernan B."/>
            <person name="McKernan K."/>
            <person name="Mendez-Lago M."/>
            <person name="Minx P."/>
            <person name="Mollenhauer M.U."/>
            <person name="Montooth K."/>
            <person name="Mount S.M."/>
            <person name="Mu X."/>
            <person name="Myers E."/>
            <person name="Negre B."/>
            <person name="Newfeld S."/>
            <person name="Nielsen R."/>
            <person name="Noor M.A."/>
            <person name="O'Grady P."/>
            <person name="Pachter L."/>
            <person name="Papaceit M."/>
            <person name="Parisi M.J."/>
            <person name="Parisi M."/>
            <person name="Parts L."/>
            <person name="Pedersen J.S."/>
            <person name="Pesole G."/>
            <person name="Phillippy A.M."/>
            <person name="Ponting C.P."/>
            <person name="Pop M."/>
            <person name="Porcelli D."/>
            <person name="Powell J.R."/>
            <person name="Prohaska S."/>
            <person name="Pruitt K."/>
            <person name="Puig M."/>
            <person name="Quesneville H."/>
            <person name="Ram K.R."/>
            <person name="Rand D."/>
            <person name="Rasmussen M.D."/>
            <person name="Reed L.K."/>
            <person name="Reenan R."/>
            <person name="Reily A."/>
            <person name="Remington K.A."/>
            <person name="Rieger T.T."/>
            <person name="Ritchie M.G."/>
            <person name="Robin C."/>
            <person name="Rogers Y.H."/>
            <person name="Rohde C."/>
            <person name="Rozas J."/>
            <person name="Rubenfield M.J."/>
            <person name="Ruiz A."/>
            <person name="Russo S."/>
            <person name="Salzberg S.L."/>
            <person name="Sanchez-Gracia A."/>
            <person name="Saranga D.J."/>
            <person name="Sato H."/>
            <person name="Schaeffer S.W."/>
            <person name="Schatz M.C."/>
            <person name="Schlenke T."/>
            <person name="Schwartz R."/>
            <person name="Segarra C."/>
            <person name="Singh R.S."/>
            <person name="Sirot L."/>
            <person name="Sirota M."/>
            <person name="Sisneros N.B."/>
            <person name="Smith C.D."/>
            <person name="Smith T.F."/>
            <person name="Spieth J."/>
            <person name="Stage D.E."/>
            <person name="Stark A."/>
            <person name="Stephan W."/>
            <person name="Strausberg R.L."/>
            <person name="Strempel S."/>
            <person name="Sturgill D."/>
            <person name="Sutton G."/>
            <person name="Sutton G.G."/>
            <person name="Tao W."/>
            <person name="Teichmann S."/>
            <person name="Tobari Y.N."/>
            <person name="Tomimura Y."/>
            <person name="Tsolas J.M."/>
            <person name="Valente V.L."/>
            <person name="Venter E."/>
            <person name="Venter J.C."/>
            <person name="Vicario S."/>
            <person name="Vieira F.G."/>
            <person name="Vilella A.J."/>
            <person name="Villasante A."/>
            <person name="Walenz B."/>
            <person name="Wang J."/>
            <person name="Wasserman M."/>
            <person name="Watts T."/>
            <person name="Wilson D."/>
            <person name="Wilson R.K."/>
            <person name="Wing R.A."/>
            <person name="Wolfner M.F."/>
            <person name="Wong A."/>
            <person name="Wong G.K."/>
            <person name="Wu C.I."/>
            <person name="Wu G."/>
            <person name="Yamamoto D."/>
            <person name="Yang H.P."/>
            <person name="Yang S.P."/>
            <person name="Yorke J.A."/>
            <person name="Yoshida K."/>
            <person name="Zdobnov E."/>
            <person name="Zhang P."/>
            <person name="Zhang Y."/>
            <person name="Zimin A.V."/>
            <person name="Baldwin J."/>
            <person name="Abdouelleil A."/>
            <person name="Abdulkadir J."/>
            <person name="Abebe A."/>
            <person name="Abera B."/>
            <person name="Abreu J."/>
            <person name="Acer S.C."/>
            <person name="Aftuck L."/>
            <person name="Alexander A."/>
            <person name="An P."/>
            <person name="Anderson E."/>
            <person name="Anderson S."/>
            <person name="Arachi H."/>
            <person name="Azer M."/>
            <person name="Bachantsang P."/>
            <person name="Barry A."/>
            <person name="Bayul T."/>
            <person name="Berlin A."/>
            <person name="Bessette D."/>
            <person name="Bloom T."/>
            <person name="Blye J."/>
            <person name="Boguslavskiy L."/>
            <person name="Bonnet C."/>
            <person name="Boukhgalter B."/>
            <person name="Bourzgui I."/>
            <person name="Brown A."/>
            <person name="Cahill P."/>
            <person name="Channer S."/>
            <person name="Cheshatsang Y."/>
            <person name="Chuda L."/>
            <person name="Citroen M."/>
            <person name="Collymore A."/>
            <person name="Cooke P."/>
            <person name="Costello M."/>
            <person name="D'Aco K."/>
            <person name="Daza R."/>
            <person name="De Haan G."/>
            <person name="DeGray S."/>
            <person name="DeMaso C."/>
            <person name="Dhargay N."/>
            <person name="Dooley K."/>
            <person name="Dooley E."/>
            <person name="Doricent M."/>
            <person name="Dorje P."/>
            <person name="Dorjee K."/>
            <person name="Dupes A."/>
            <person name="Elong R."/>
            <person name="Falk J."/>
            <person name="Farina A."/>
            <person name="Faro S."/>
            <person name="Ferguson D."/>
            <person name="Fisher S."/>
            <person name="Foley C.D."/>
            <person name="Franke A."/>
            <person name="Friedrich D."/>
            <person name="Gadbois L."/>
            <person name="Gearin G."/>
            <person name="Gearin C.R."/>
            <person name="Giannoukos G."/>
            <person name="Goode T."/>
            <person name="Graham J."/>
            <person name="Grandbois E."/>
            <person name="Grewal S."/>
            <person name="Gyaltsen K."/>
            <person name="Hafez N."/>
            <person name="Hagos B."/>
            <person name="Hall J."/>
            <person name="Henson C."/>
            <person name="Hollinger A."/>
            <person name="Honan T."/>
            <person name="Huard M.D."/>
            <person name="Hughes L."/>
            <person name="Hurhula B."/>
            <person name="Husby M.E."/>
            <person name="Kamat A."/>
            <person name="Kanga B."/>
            <person name="Kashin S."/>
            <person name="Khazanovich D."/>
            <person name="Kisner P."/>
            <person name="Lance K."/>
            <person name="Lara M."/>
            <person name="Lee W."/>
            <person name="Lennon N."/>
            <person name="Letendre F."/>
            <person name="LeVine R."/>
            <person name="Lipovsky A."/>
            <person name="Liu X."/>
            <person name="Liu J."/>
            <person name="Liu S."/>
            <person name="Lokyitsang T."/>
            <person name="Lokyitsang Y."/>
            <person name="Lubonja R."/>
            <person name="Lui A."/>
            <person name="MacDonald P."/>
            <person name="Magnisalis V."/>
            <person name="Maru K."/>
            <person name="Matthews C."/>
            <person name="McCusker W."/>
            <person name="McDonough S."/>
            <person name="Mehta T."/>
            <person name="Meldrim J."/>
            <person name="Meneus L."/>
            <person name="Mihai O."/>
            <person name="Mihalev A."/>
            <person name="Mihova T."/>
            <person name="Mittelman R."/>
            <person name="Mlenga V."/>
            <person name="Montmayeur A."/>
            <person name="Mulrain L."/>
            <person name="Navidi A."/>
            <person name="Naylor J."/>
            <person name="Negash T."/>
            <person name="Nguyen T."/>
            <person name="Nguyen N."/>
            <person name="Nicol R."/>
            <person name="Norbu C."/>
            <person name="Norbu N."/>
            <person name="Novod N."/>
            <person name="O'Neill B."/>
            <person name="Osman S."/>
            <person name="Markiewicz E."/>
            <person name="Oyono O.L."/>
            <person name="Patti C."/>
            <person name="Phunkhang P."/>
            <person name="Pierre F."/>
            <person name="Priest M."/>
            <person name="Raghuraman S."/>
            <person name="Rege F."/>
            <person name="Reyes R."/>
            <person name="Rise C."/>
            <person name="Rogov P."/>
            <person name="Ross K."/>
            <person name="Ryan E."/>
            <person name="Settipalli S."/>
            <person name="Shea T."/>
            <person name="Sherpa N."/>
            <person name="Shi L."/>
            <person name="Shih D."/>
            <person name="Sparrow T."/>
            <person name="Spaulding J."/>
            <person name="Stalker J."/>
            <person name="Stange-Thomann N."/>
            <person name="Stavropoulos S."/>
            <person name="Stone C."/>
            <person name="Strader C."/>
            <person name="Tesfaye S."/>
            <person name="Thomson T."/>
            <person name="Thoulutsang Y."/>
            <person name="Thoulutsang D."/>
            <person name="Topham K."/>
            <person name="Topping I."/>
            <person name="Tsamla T."/>
            <person name="Vassiliev H."/>
            <person name="Vo A."/>
            <person name="Wangchuk T."/>
            <person name="Wangdi T."/>
            <person name="Weiand M."/>
            <person name="Wilkinson J."/>
            <person name="Wilson A."/>
            <person name="Yadav S."/>
            <person name="Young G."/>
            <person name="Yu Q."/>
            <person name="Zembek L."/>
            <person name="Zhong D."/>
            <person name="Zimmer A."/>
            <person name="Zwirko Z."/>
            <person name="Jaffe D.B."/>
            <person name="Alvarez P."/>
            <person name="Brockman W."/>
            <person name="Butler J."/>
            <person name="Chin C."/>
            <person name="Gnerre S."/>
            <person name="Grabherr M."/>
            <person name="Kleber M."/>
            <person name="Mauceli E."/>
            <person name="MacCallum I."/>
        </authorList>
    </citation>
    <scope>NUCLEOTIDE SEQUENCE [LARGE SCALE GENOMIC DNA]</scope>
    <source>
        <strain evidence="3">Rob3c / Tucson 14021-0248.25</strain>
    </source>
</reference>
<dbReference type="InterPro" id="IPR031313">
    <property type="entry name" value="Sin1_PH_dom"/>
</dbReference>
<dbReference type="AlphaFoldDB" id="B4HRC9"/>
<dbReference type="EMBL" id="CH480816">
    <property type="protein sequence ID" value="EDW47858.1"/>
    <property type="molecule type" value="Genomic_DNA"/>
</dbReference>
<dbReference type="STRING" id="7238.B4HRC9"/>
<dbReference type="PhylomeDB" id="B4HRC9"/>
<evidence type="ECO:0000259" key="1">
    <source>
        <dbReference type="Pfam" id="PF16979"/>
    </source>
</evidence>
<dbReference type="PROSITE" id="PS51257">
    <property type="entry name" value="PROKAR_LIPOPROTEIN"/>
    <property type="match status" value="1"/>
</dbReference>
<dbReference type="GO" id="GO:0048813">
    <property type="term" value="P:dendrite morphogenesis"/>
    <property type="evidence" value="ECO:0007669"/>
    <property type="project" value="EnsemblMetazoa"/>
</dbReference>
<name>B4HRC9_DROSE</name>
<dbReference type="GO" id="GO:0051897">
    <property type="term" value="P:positive regulation of phosphatidylinositol 3-kinase/protein kinase B signal transduction"/>
    <property type="evidence" value="ECO:0007669"/>
    <property type="project" value="EnsemblMetazoa"/>
</dbReference>
<dbReference type="GO" id="GO:0031932">
    <property type="term" value="C:TORC2 complex"/>
    <property type="evidence" value="ECO:0007669"/>
    <property type="project" value="EnsemblMetazoa"/>
</dbReference>
<dbReference type="GO" id="GO:0046628">
    <property type="term" value="P:positive regulation of insulin receptor signaling pathway"/>
    <property type="evidence" value="ECO:0007669"/>
    <property type="project" value="EnsemblMetazoa"/>
</dbReference>
<dbReference type="GO" id="GO:0034063">
    <property type="term" value="P:stress granule assembly"/>
    <property type="evidence" value="ECO:0007669"/>
    <property type="project" value="EnsemblMetazoa"/>
</dbReference>
<evidence type="ECO:0000313" key="2">
    <source>
        <dbReference type="EMBL" id="EDW47858.1"/>
    </source>
</evidence>
<organism evidence="3">
    <name type="scientific">Drosophila sechellia</name>
    <name type="common">Fruit fly</name>
    <dbReference type="NCBI Taxonomy" id="7238"/>
    <lineage>
        <taxon>Eukaryota</taxon>
        <taxon>Metazoa</taxon>
        <taxon>Ecdysozoa</taxon>
        <taxon>Arthropoda</taxon>
        <taxon>Hexapoda</taxon>
        <taxon>Insecta</taxon>
        <taxon>Pterygota</taxon>
        <taxon>Neoptera</taxon>
        <taxon>Endopterygota</taxon>
        <taxon>Diptera</taxon>
        <taxon>Brachycera</taxon>
        <taxon>Muscomorpha</taxon>
        <taxon>Ephydroidea</taxon>
        <taxon>Drosophilidae</taxon>
        <taxon>Drosophila</taxon>
        <taxon>Sophophora</taxon>
    </lineage>
</organism>
<keyword evidence="3" id="KW-1185">Reference proteome</keyword>
<evidence type="ECO:0000313" key="3">
    <source>
        <dbReference type="Proteomes" id="UP000001292"/>
    </source>
</evidence>
<dbReference type="Pfam" id="PF16979">
    <property type="entry name" value="SIN1_PH"/>
    <property type="match status" value="1"/>
</dbReference>
<accession>B4HRC9</accession>
<protein>
    <submittedName>
        <fullName evidence="2">GM21543</fullName>
    </submittedName>
</protein>